<proteinExistence type="predicted"/>
<protein>
    <submittedName>
        <fullName evidence="1">Uncharacterized protein</fullName>
    </submittedName>
</protein>
<sequence>MLLVRTDVALPVLDVEHGSGQTGRMEFAGVVPMDAPDPRDESEARVRDLAFPVFQLRPQPALTRISGAGFMQSIGPTGVTESSVSFSYTLWRHPEDHSDPRNEIELDAATRRSLEEEPPWGRPAWLIEQAQVLKYPMLWEAVRTSWQASPDPEHHSLAQQLVDHTDHVLRNRFREELGLPDGPSDGDGGWEAKPSAVWDAVVTVDGERRPGVQIDTDPLVYAVGFRVDENVVCTTVVSRDSLPLIDLALTTYE</sequence>
<dbReference type="PATRIC" id="fig|104336.4.peg.2121"/>
<reference evidence="1 2" key="1">
    <citation type="submission" date="2015-02" db="EMBL/GenBank/DDBJ databases">
        <title>Draft genome sequences of ten Microbacterium spp. with emphasis on heavy metal contaminated environments.</title>
        <authorList>
            <person name="Corretto E."/>
        </authorList>
    </citation>
    <scope>NUCLEOTIDE SEQUENCE [LARGE SCALE GENOMIC DNA]</scope>
    <source>
        <strain evidence="1 2">DSM 12966</strain>
    </source>
</reference>
<dbReference type="Proteomes" id="UP000033572">
    <property type="component" value="Unassembled WGS sequence"/>
</dbReference>
<dbReference type="EMBL" id="JYIU01000043">
    <property type="protein sequence ID" value="KJL20236.1"/>
    <property type="molecule type" value="Genomic_DNA"/>
</dbReference>
<dbReference type="AlphaFoldDB" id="A0A0F0KLW3"/>
<organism evidence="1 2">
    <name type="scientific">Microbacterium foliorum</name>
    <dbReference type="NCBI Taxonomy" id="104336"/>
    <lineage>
        <taxon>Bacteria</taxon>
        <taxon>Bacillati</taxon>
        <taxon>Actinomycetota</taxon>
        <taxon>Actinomycetes</taxon>
        <taxon>Micrococcales</taxon>
        <taxon>Microbacteriaceae</taxon>
        <taxon>Microbacterium</taxon>
    </lineage>
</organism>
<comment type="caution">
    <text evidence="1">The sequence shown here is derived from an EMBL/GenBank/DDBJ whole genome shotgun (WGS) entry which is preliminary data.</text>
</comment>
<keyword evidence="2" id="KW-1185">Reference proteome</keyword>
<evidence type="ECO:0000313" key="1">
    <source>
        <dbReference type="EMBL" id="KJL20236.1"/>
    </source>
</evidence>
<evidence type="ECO:0000313" key="2">
    <source>
        <dbReference type="Proteomes" id="UP000033572"/>
    </source>
</evidence>
<name>A0A0F0KLW3_9MICO</name>
<gene>
    <name evidence="1" type="ORF">RN50_02080</name>
</gene>
<accession>A0A0F0KLW3</accession>